<dbReference type="Pfam" id="PF03992">
    <property type="entry name" value="ABM"/>
    <property type="match status" value="1"/>
</dbReference>
<evidence type="ECO:0000259" key="2">
    <source>
        <dbReference type="PROSITE" id="PS51725"/>
    </source>
</evidence>
<dbReference type="InterPro" id="IPR007138">
    <property type="entry name" value="ABM_dom"/>
</dbReference>
<sequence length="138" mass="14401">MTDSTAPDGSNPDVTGTDATSTDAPGSDASSTDAPLVVTAIFRPAEGKREQVLAAMQRVIPRVHEEEGCNLYAIQEAEDGTIAMIEHWDSAATLDAHGAAAPVADFNVELEGLLASPVEVTRYTPIPMGDARKGVVLP</sequence>
<dbReference type="SUPFAM" id="SSF54909">
    <property type="entry name" value="Dimeric alpha+beta barrel"/>
    <property type="match status" value="1"/>
</dbReference>
<dbReference type="OrthoDB" id="5241825at2"/>
<dbReference type="InterPro" id="IPR011008">
    <property type="entry name" value="Dimeric_a/b-barrel"/>
</dbReference>
<gene>
    <name evidence="3" type="ORF">EDD26_1110</name>
</gene>
<feature type="domain" description="ABM" evidence="2">
    <location>
        <begin position="36"/>
        <end position="123"/>
    </location>
</feature>
<keyword evidence="4" id="KW-1185">Reference proteome</keyword>
<keyword evidence="3" id="KW-0503">Monooxygenase</keyword>
<feature type="compositionally biased region" description="Polar residues" evidence="1">
    <location>
        <begin position="1"/>
        <end position="33"/>
    </location>
</feature>
<protein>
    <submittedName>
        <fullName evidence="3">Quinol monooxygenase YgiN</fullName>
    </submittedName>
</protein>
<dbReference type="EMBL" id="RKHJ01000001">
    <property type="protein sequence ID" value="ROR65741.1"/>
    <property type="molecule type" value="Genomic_DNA"/>
</dbReference>
<dbReference type="AlphaFoldDB" id="A0A3N2ARR4"/>
<dbReference type="GO" id="GO:0004497">
    <property type="term" value="F:monooxygenase activity"/>
    <property type="evidence" value="ECO:0007669"/>
    <property type="project" value="UniProtKB-KW"/>
</dbReference>
<dbReference type="Proteomes" id="UP000275456">
    <property type="component" value="Unassembled WGS sequence"/>
</dbReference>
<dbReference type="PROSITE" id="PS51725">
    <property type="entry name" value="ABM"/>
    <property type="match status" value="1"/>
</dbReference>
<proteinExistence type="predicted"/>
<dbReference type="PANTHER" id="PTHR33336:SF15">
    <property type="entry name" value="ABM DOMAIN-CONTAINING PROTEIN"/>
    <property type="match status" value="1"/>
</dbReference>
<evidence type="ECO:0000313" key="3">
    <source>
        <dbReference type="EMBL" id="ROR65741.1"/>
    </source>
</evidence>
<accession>A0A3N2ARR4</accession>
<evidence type="ECO:0000256" key="1">
    <source>
        <dbReference type="SAM" id="MobiDB-lite"/>
    </source>
</evidence>
<dbReference type="PANTHER" id="PTHR33336">
    <property type="entry name" value="QUINOL MONOOXYGENASE YGIN-RELATED"/>
    <property type="match status" value="1"/>
</dbReference>
<reference evidence="3 4" key="1">
    <citation type="submission" date="2018-11" db="EMBL/GenBank/DDBJ databases">
        <title>Sequencing the genomes of 1000 actinobacteria strains.</title>
        <authorList>
            <person name="Klenk H.-P."/>
        </authorList>
    </citation>
    <scope>NUCLEOTIDE SEQUENCE [LARGE SCALE GENOMIC DNA]</scope>
    <source>
        <strain evidence="3 4">DSM 9580</strain>
    </source>
</reference>
<dbReference type="RefSeq" id="WP_123696798.1">
    <property type="nucleotide sequence ID" value="NZ_RKHJ01000001.1"/>
</dbReference>
<dbReference type="Gene3D" id="3.30.70.100">
    <property type="match status" value="1"/>
</dbReference>
<comment type="caution">
    <text evidence="3">The sequence shown here is derived from an EMBL/GenBank/DDBJ whole genome shotgun (WGS) entry which is preliminary data.</text>
</comment>
<organism evidence="3 4">
    <name type="scientific">Agrococcus jenensis</name>
    <dbReference type="NCBI Taxonomy" id="46353"/>
    <lineage>
        <taxon>Bacteria</taxon>
        <taxon>Bacillati</taxon>
        <taxon>Actinomycetota</taxon>
        <taxon>Actinomycetes</taxon>
        <taxon>Micrococcales</taxon>
        <taxon>Microbacteriaceae</taxon>
        <taxon>Agrococcus</taxon>
    </lineage>
</organism>
<keyword evidence="3" id="KW-0560">Oxidoreductase</keyword>
<name>A0A3N2ARR4_9MICO</name>
<dbReference type="InterPro" id="IPR050744">
    <property type="entry name" value="AI-2_Isomerase_LsrG"/>
</dbReference>
<feature type="region of interest" description="Disordered" evidence="1">
    <location>
        <begin position="1"/>
        <end position="34"/>
    </location>
</feature>
<evidence type="ECO:0000313" key="4">
    <source>
        <dbReference type="Proteomes" id="UP000275456"/>
    </source>
</evidence>